<reference evidence="1 2" key="1">
    <citation type="submission" date="2016-10" db="EMBL/GenBank/DDBJ databases">
        <authorList>
            <person name="de Groot N.N."/>
        </authorList>
    </citation>
    <scope>NUCLEOTIDE SEQUENCE [LARGE SCALE GENOMIC DNA]</scope>
    <source>
        <strain evidence="1 2">GAS232</strain>
    </source>
</reference>
<proteinExistence type="predicted"/>
<dbReference type="Proteomes" id="UP000182427">
    <property type="component" value="Chromosome I"/>
</dbReference>
<sequence>MMHLSELGERICILGPSNSGKSTLADAIARRSGSKAIHLDQLHHLPNTNWVPRPAKEFVALHDEAITGERWVIDGNYSKLFPQRFQRATGVILLDISTLTSLFRYLRRTIFERSRIGALAGGQDSIKLAMLHHIAVVTPGNRKRYAEVYRQLVLPKLYLPSTRDLNKCYQEWGLERTPRHADDSTS</sequence>
<gene>
    <name evidence="1" type="ORF">SAMN05444167_3631</name>
</gene>
<organism evidence="1 2">
    <name type="scientific">Terriglobus roseus</name>
    <dbReference type="NCBI Taxonomy" id="392734"/>
    <lineage>
        <taxon>Bacteria</taxon>
        <taxon>Pseudomonadati</taxon>
        <taxon>Acidobacteriota</taxon>
        <taxon>Terriglobia</taxon>
        <taxon>Terriglobales</taxon>
        <taxon>Acidobacteriaceae</taxon>
        <taxon>Terriglobus</taxon>
    </lineage>
</organism>
<protein>
    <submittedName>
        <fullName evidence="1">Adenylate kinase</fullName>
    </submittedName>
</protein>
<dbReference type="Gene3D" id="3.40.50.300">
    <property type="entry name" value="P-loop containing nucleotide triphosphate hydrolases"/>
    <property type="match status" value="1"/>
</dbReference>
<dbReference type="InterPro" id="IPR052922">
    <property type="entry name" value="Cytidylate_Kinase-2"/>
</dbReference>
<evidence type="ECO:0000313" key="1">
    <source>
        <dbReference type="EMBL" id="SDF89883.1"/>
    </source>
</evidence>
<dbReference type="GO" id="GO:0016301">
    <property type="term" value="F:kinase activity"/>
    <property type="evidence" value="ECO:0007669"/>
    <property type="project" value="UniProtKB-KW"/>
</dbReference>
<accession>A0A1G7PUJ4</accession>
<dbReference type="AlphaFoldDB" id="A0A1G7PUJ4"/>
<keyword evidence="1" id="KW-0418">Kinase</keyword>
<keyword evidence="2" id="KW-1185">Reference proteome</keyword>
<dbReference type="PANTHER" id="PTHR37816">
    <property type="entry name" value="YALI0E33011P"/>
    <property type="match status" value="1"/>
</dbReference>
<keyword evidence="1" id="KW-0808">Transferase</keyword>
<name>A0A1G7PUJ4_9BACT</name>
<dbReference type="PANTHER" id="PTHR37816:SF2">
    <property type="entry name" value="DNA TOPOLOGY MODULATION PROTEIN FLAR-RELATED PROTEIN"/>
    <property type="match status" value="1"/>
</dbReference>
<dbReference type="EMBL" id="LT629690">
    <property type="protein sequence ID" value="SDF89883.1"/>
    <property type="molecule type" value="Genomic_DNA"/>
</dbReference>
<evidence type="ECO:0000313" key="2">
    <source>
        <dbReference type="Proteomes" id="UP000182427"/>
    </source>
</evidence>
<dbReference type="RefSeq" id="WP_231966598.1">
    <property type="nucleotide sequence ID" value="NZ_LT629690.1"/>
</dbReference>
<dbReference type="InterPro" id="IPR027417">
    <property type="entry name" value="P-loop_NTPase"/>
</dbReference>
<dbReference type="SUPFAM" id="SSF52540">
    <property type="entry name" value="P-loop containing nucleoside triphosphate hydrolases"/>
    <property type="match status" value="1"/>
</dbReference>
<dbReference type="CDD" id="cd00267">
    <property type="entry name" value="ABC_ATPase"/>
    <property type="match status" value="1"/>
</dbReference>